<keyword evidence="2" id="KW-1185">Reference proteome</keyword>
<organism evidence="1 2">
    <name type="scientific">Lyngbya aestuarii BL J</name>
    <dbReference type="NCBI Taxonomy" id="1348334"/>
    <lineage>
        <taxon>Bacteria</taxon>
        <taxon>Bacillati</taxon>
        <taxon>Cyanobacteriota</taxon>
        <taxon>Cyanophyceae</taxon>
        <taxon>Oscillatoriophycideae</taxon>
        <taxon>Oscillatoriales</taxon>
        <taxon>Microcoleaceae</taxon>
        <taxon>Lyngbya</taxon>
    </lineage>
</organism>
<dbReference type="AlphaFoldDB" id="U7Q8H1"/>
<dbReference type="EMBL" id="AUZM01000124">
    <property type="protein sequence ID" value="ERT04093.1"/>
    <property type="molecule type" value="Genomic_DNA"/>
</dbReference>
<evidence type="ECO:0000313" key="1">
    <source>
        <dbReference type="EMBL" id="ERT04093.1"/>
    </source>
</evidence>
<comment type="caution">
    <text evidence="1">The sequence shown here is derived from an EMBL/GenBank/DDBJ whole genome shotgun (WGS) entry which is preliminary data.</text>
</comment>
<proteinExistence type="predicted"/>
<accession>U7Q8H1</accession>
<dbReference type="Proteomes" id="UP000017127">
    <property type="component" value="Unassembled WGS sequence"/>
</dbReference>
<evidence type="ECO:0000313" key="2">
    <source>
        <dbReference type="Proteomes" id="UP000017127"/>
    </source>
</evidence>
<name>U7Q8H1_9CYAN</name>
<sequence>MPFFNSLQIFNKIKLIRQSPVCSLSTTEFDANLSFLLDFTWF</sequence>
<protein>
    <submittedName>
        <fullName evidence="1">Uncharacterized protein</fullName>
    </submittedName>
</protein>
<gene>
    <name evidence="1" type="ORF">M595_5962</name>
</gene>
<reference evidence="1 2" key="1">
    <citation type="journal article" date="2013" name="Front. Microbiol.">
        <title>Comparative genomic analyses of the cyanobacterium, Lyngbya aestuarii BL J, a powerful hydrogen producer.</title>
        <authorList>
            <person name="Kothari A."/>
            <person name="Vaughn M."/>
            <person name="Garcia-Pichel F."/>
        </authorList>
    </citation>
    <scope>NUCLEOTIDE SEQUENCE [LARGE SCALE GENOMIC DNA]</scope>
    <source>
        <strain evidence="1 2">BL J</strain>
    </source>
</reference>